<dbReference type="PANTHER" id="PTHR12857:SF0">
    <property type="entry name" value="CXXC MOTIF CONTAINING ZINC BINDING PROTEIN"/>
    <property type="match status" value="1"/>
</dbReference>
<dbReference type="CDD" id="cd01722">
    <property type="entry name" value="Sm_F"/>
    <property type="match status" value="1"/>
</dbReference>
<accession>A0A178FS13</accession>
<evidence type="ECO:0000313" key="8">
    <source>
        <dbReference type="Proteomes" id="UP000243519"/>
    </source>
</evidence>
<feature type="domain" description="Sm" evidence="6">
    <location>
        <begin position="139"/>
        <end position="212"/>
    </location>
</feature>
<name>A0A178FS13_TRIVO</name>
<dbReference type="Proteomes" id="UP000243519">
    <property type="component" value="Unassembled WGS sequence"/>
</dbReference>
<dbReference type="OrthoDB" id="10248838at2759"/>
<gene>
    <name evidence="7" type="ORF">A7D00_0045</name>
</gene>
<comment type="caution">
    <text evidence="7">The sequence shown here is derived from an EMBL/GenBank/DDBJ whole genome shotgun (WGS) entry which is preliminary data.</text>
</comment>
<evidence type="ECO:0000313" key="7">
    <source>
        <dbReference type="EMBL" id="OAL74453.1"/>
    </source>
</evidence>
<reference evidence="7 8" key="1">
    <citation type="submission" date="2016-05" db="EMBL/GenBank/DDBJ databases">
        <title>Genome sequencing of Trichophyton violaceum CMCC(F)T3l isolated from hair.</title>
        <authorList>
            <person name="Zhan P."/>
            <person name="Tao Y."/>
            <person name="Liu W."/>
        </authorList>
    </citation>
    <scope>NUCLEOTIDE SEQUENCE [LARGE SCALE GENOMIC DNA]</scope>
    <source>
        <strain evidence="8">CMCC(F)T3l</strain>
    </source>
</reference>
<evidence type="ECO:0000259" key="6">
    <source>
        <dbReference type="PROSITE" id="PS52002"/>
    </source>
</evidence>
<dbReference type="Pfam" id="PF05907">
    <property type="entry name" value="CXXC_Zn-b_euk"/>
    <property type="match status" value="1"/>
</dbReference>
<keyword evidence="8" id="KW-1185">Reference proteome</keyword>
<dbReference type="SMART" id="SM00651">
    <property type="entry name" value="Sm"/>
    <property type="match status" value="1"/>
</dbReference>
<protein>
    <recommendedName>
        <fullName evidence="5">Sm protein F</fullName>
    </recommendedName>
</protein>
<dbReference type="SUPFAM" id="SSF50182">
    <property type="entry name" value="Sm-like ribonucleoproteins"/>
    <property type="match status" value="1"/>
</dbReference>
<dbReference type="PROSITE" id="PS52002">
    <property type="entry name" value="SM"/>
    <property type="match status" value="1"/>
</dbReference>
<dbReference type="GO" id="GO:0003723">
    <property type="term" value="F:RNA binding"/>
    <property type="evidence" value="ECO:0007669"/>
    <property type="project" value="InterPro"/>
</dbReference>
<dbReference type="GO" id="GO:0005681">
    <property type="term" value="C:spliceosomal complex"/>
    <property type="evidence" value="ECO:0007669"/>
    <property type="project" value="InterPro"/>
</dbReference>
<dbReference type="InterPro" id="IPR008584">
    <property type="entry name" value="CXXC_Zn-binding_euk"/>
</dbReference>
<dbReference type="Gene3D" id="2.30.30.100">
    <property type="match status" value="1"/>
</dbReference>
<sequence length="222" mass="25237">MFTLTLSAQTSRVTDIRPQDTPEDPYYYTFKVQCTSCREVHPNWVNVSRFPQVDYVMREQNEVPGSRGEANFVWKCRLCGRTHSASITAGPMAFDESKGLDGKGQKIIEFDCRGLEFTEFKADGKWEAKGTESGTKFSDISLEENEWINEDIVVRLKWGQTEYKGRLISVDSYMNIQLSQTEEFIDGKNTSTLGEVLIRCNNVLWIGNAKGVEDKDVQMGDS</sequence>
<dbReference type="GO" id="GO:0008270">
    <property type="term" value="F:zinc ion binding"/>
    <property type="evidence" value="ECO:0007669"/>
    <property type="project" value="TreeGrafter"/>
</dbReference>
<dbReference type="PANTHER" id="PTHR12857">
    <property type="entry name" value="CXXC MOTIF CONTAINING ZINC BINDING PROTEIN"/>
    <property type="match status" value="1"/>
</dbReference>
<evidence type="ECO:0000256" key="1">
    <source>
        <dbReference type="ARBA" id="ARBA00007818"/>
    </source>
</evidence>
<dbReference type="AlphaFoldDB" id="A0A178FS13"/>
<evidence type="ECO:0000256" key="4">
    <source>
        <dbReference type="ARBA" id="ARBA00025892"/>
    </source>
</evidence>
<evidence type="ECO:0000256" key="5">
    <source>
        <dbReference type="ARBA" id="ARBA00030144"/>
    </source>
</evidence>
<keyword evidence="2" id="KW-0479">Metal-binding</keyword>
<dbReference type="InterPro" id="IPR047575">
    <property type="entry name" value="Sm"/>
</dbReference>
<dbReference type="InterPro" id="IPR001163">
    <property type="entry name" value="Sm_dom_euk/arc"/>
</dbReference>
<comment type="subunit">
    <text evidence="4">Component of the heptameric LSM1-LSM7 complex, which consists of LSM1, LSM2, LSM3, LSM4, LSM5, LSM6 and LSM7. Component of the heptameric LSM2-LSM8 complex, which consists of LSM2, LSM3, LSM4, LSM5, LSM6, LSM7 and LSM8. The LSm subunits form a seven-membered ring structure with a doughnut shape.</text>
</comment>
<organism evidence="7 8">
    <name type="scientific">Trichophyton violaceum</name>
    <dbReference type="NCBI Taxonomy" id="34388"/>
    <lineage>
        <taxon>Eukaryota</taxon>
        <taxon>Fungi</taxon>
        <taxon>Dikarya</taxon>
        <taxon>Ascomycota</taxon>
        <taxon>Pezizomycotina</taxon>
        <taxon>Eurotiomycetes</taxon>
        <taxon>Eurotiomycetidae</taxon>
        <taxon>Onygenales</taxon>
        <taxon>Arthrodermataceae</taxon>
        <taxon>Trichophyton</taxon>
    </lineage>
</organism>
<dbReference type="InterPro" id="IPR034100">
    <property type="entry name" value="Sm_F"/>
</dbReference>
<evidence type="ECO:0000256" key="2">
    <source>
        <dbReference type="ARBA" id="ARBA00022723"/>
    </source>
</evidence>
<dbReference type="GO" id="GO:0000398">
    <property type="term" value="P:mRNA splicing, via spliceosome"/>
    <property type="evidence" value="ECO:0007669"/>
    <property type="project" value="InterPro"/>
</dbReference>
<keyword evidence="3" id="KW-0862">Zinc</keyword>
<dbReference type="EMBL" id="LHPN01000001">
    <property type="protein sequence ID" value="OAL74453.1"/>
    <property type="molecule type" value="Genomic_DNA"/>
</dbReference>
<comment type="similarity">
    <text evidence="1">Belongs to the UPF0587 family.</text>
</comment>
<dbReference type="InterPro" id="IPR010920">
    <property type="entry name" value="LSM_dom_sf"/>
</dbReference>
<dbReference type="SUPFAM" id="SSF141678">
    <property type="entry name" value="MAL13P1.257-like"/>
    <property type="match status" value="1"/>
</dbReference>
<proteinExistence type="inferred from homology"/>
<evidence type="ECO:0000256" key="3">
    <source>
        <dbReference type="ARBA" id="ARBA00022833"/>
    </source>
</evidence>